<feature type="region of interest" description="Disordered" evidence="1">
    <location>
        <begin position="29"/>
        <end position="152"/>
    </location>
</feature>
<feature type="compositionally biased region" description="Low complexity" evidence="1">
    <location>
        <begin position="546"/>
        <end position="566"/>
    </location>
</feature>
<feature type="compositionally biased region" description="Polar residues" evidence="1">
    <location>
        <begin position="310"/>
        <end position="344"/>
    </location>
</feature>
<dbReference type="AlphaFoldDB" id="A0AAE0NFM8"/>
<keyword evidence="3" id="KW-1185">Reference proteome</keyword>
<evidence type="ECO:0000313" key="2">
    <source>
        <dbReference type="EMBL" id="KAK3380671.1"/>
    </source>
</evidence>
<feature type="compositionally biased region" description="Polar residues" evidence="1">
    <location>
        <begin position="567"/>
        <end position="583"/>
    </location>
</feature>
<organism evidence="2 3">
    <name type="scientific">Lasiosphaeria ovina</name>
    <dbReference type="NCBI Taxonomy" id="92902"/>
    <lineage>
        <taxon>Eukaryota</taxon>
        <taxon>Fungi</taxon>
        <taxon>Dikarya</taxon>
        <taxon>Ascomycota</taxon>
        <taxon>Pezizomycotina</taxon>
        <taxon>Sordariomycetes</taxon>
        <taxon>Sordariomycetidae</taxon>
        <taxon>Sordariales</taxon>
        <taxon>Lasiosphaeriaceae</taxon>
        <taxon>Lasiosphaeria</taxon>
    </lineage>
</organism>
<comment type="caution">
    <text evidence="2">The sequence shown here is derived from an EMBL/GenBank/DDBJ whole genome shotgun (WGS) entry which is preliminary data.</text>
</comment>
<feature type="region of interest" description="Disordered" evidence="1">
    <location>
        <begin position="513"/>
        <end position="583"/>
    </location>
</feature>
<dbReference type="EMBL" id="JAULSN010000002">
    <property type="protein sequence ID" value="KAK3380671.1"/>
    <property type="molecule type" value="Genomic_DNA"/>
</dbReference>
<feature type="compositionally biased region" description="Low complexity" evidence="1">
    <location>
        <begin position="457"/>
        <end position="473"/>
    </location>
</feature>
<feature type="region of interest" description="Disordered" evidence="1">
    <location>
        <begin position="418"/>
        <end position="485"/>
    </location>
</feature>
<feature type="compositionally biased region" description="Pro residues" evidence="1">
    <location>
        <begin position="474"/>
        <end position="484"/>
    </location>
</feature>
<reference evidence="2" key="1">
    <citation type="journal article" date="2023" name="Mol. Phylogenet. Evol.">
        <title>Genome-scale phylogeny and comparative genomics of the fungal order Sordariales.</title>
        <authorList>
            <person name="Hensen N."/>
            <person name="Bonometti L."/>
            <person name="Westerberg I."/>
            <person name="Brannstrom I.O."/>
            <person name="Guillou S."/>
            <person name="Cros-Aarteil S."/>
            <person name="Calhoun S."/>
            <person name="Haridas S."/>
            <person name="Kuo A."/>
            <person name="Mondo S."/>
            <person name="Pangilinan J."/>
            <person name="Riley R."/>
            <person name="LaButti K."/>
            <person name="Andreopoulos B."/>
            <person name="Lipzen A."/>
            <person name="Chen C."/>
            <person name="Yan M."/>
            <person name="Daum C."/>
            <person name="Ng V."/>
            <person name="Clum A."/>
            <person name="Steindorff A."/>
            <person name="Ohm R.A."/>
            <person name="Martin F."/>
            <person name="Silar P."/>
            <person name="Natvig D.O."/>
            <person name="Lalanne C."/>
            <person name="Gautier V."/>
            <person name="Ament-Velasquez S.L."/>
            <person name="Kruys A."/>
            <person name="Hutchinson M.I."/>
            <person name="Powell A.J."/>
            <person name="Barry K."/>
            <person name="Miller A.N."/>
            <person name="Grigoriev I.V."/>
            <person name="Debuchy R."/>
            <person name="Gladieux P."/>
            <person name="Hiltunen Thoren M."/>
            <person name="Johannesson H."/>
        </authorList>
    </citation>
    <scope>NUCLEOTIDE SEQUENCE</scope>
    <source>
        <strain evidence="2">CBS 958.72</strain>
    </source>
</reference>
<evidence type="ECO:0000256" key="1">
    <source>
        <dbReference type="SAM" id="MobiDB-lite"/>
    </source>
</evidence>
<protein>
    <submittedName>
        <fullName evidence="2">Uncharacterized protein</fullName>
    </submittedName>
</protein>
<name>A0AAE0NFM8_9PEZI</name>
<feature type="compositionally biased region" description="Low complexity" evidence="1">
    <location>
        <begin position="110"/>
        <end position="135"/>
    </location>
</feature>
<gene>
    <name evidence="2" type="ORF">B0T24DRAFT_199104</name>
</gene>
<evidence type="ECO:0000313" key="3">
    <source>
        <dbReference type="Proteomes" id="UP001287356"/>
    </source>
</evidence>
<feature type="compositionally biased region" description="Basic residues" evidence="1">
    <location>
        <begin position="430"/>
        <end position="445"/>
    </location>
</feature>
<sequence length="722" mass="78274">MAYHNSARAGEPTRSRRVPLLSIDVAPALEYGGRGPSSARSWNPSTSVRSPDEAQPRSAGSLVAPSSWNTRRYSDSVSQLPYMRGSSDRARVGGAATRRRWSRDRGAGRRSGPSSGEDTPFSSSSLSSSGISDSEMSGDEDDRDLFHAQAPSSSRPLLRIEPALLSGVQEPPFFDWAEFHPEVLSQRRPLTRNPHEEMIEALSYVDFHAPIAVKGLGMLAKPIIHKQRGLPVGEMAATGNRTLLRPLPAGTDPTTVPPVMHPRALERLESDLFDTAKYTGNTNHLTVLTWTADGHWGTITLYAVDVASRGPSTPSTRGPATPSTPTRPTLGITSTTLTLPQRKNGSAANSPASAMPPMTPFGTAAGLGLATRLRPVAAMEDVPKSVLVGMRTDEAVRKVVLTHSDNRFRWKAQVTGRDGTPRYARLPRHDPHKHCANTAHHHLPHLHPLDRLSPSTQLQPPQQGQQGQQRLAPSPSPLLLPSPLAPLGSRSALSPSALSPVFLSDAEDNAPLYERRMRRRRSAVSHVDDSDSEHPAAAYRPRLKPTAATYTTNTTTGNNNNTNNSNPRSSTFPGNSSNAANKNPHSALLVVPVLASPTRLPPSPMRNRGEADADGIVATIPQFLALLHADKSIVEIASSDPVSDGPAVEMDDGARLRAVALREPPRGKRHPARDVHVVVLVPDGSRWADERVFWTDEGDGLVELRQRKFWDVIERGRTNGRK</sequence>
<reference evidence="2" key="2">
    <citation type="submission" date="2023-06" db="EMBL/GenBank/DDBJ databases">
        <authorList>
            <consortium name="Lawrence Berkeley National Laboratory"/>
            <person name="Haridas S."/>
            <person name="Hensen N."/>
            <person name="Bonometti L."/>
            <person name="Westerberg I."/>
            <person name="Brannstrom I.O."/>
            <person name="Guillou S."/>
            <person name="Cros-Aarteil S."/>
            <person name="Calhoun S."/>
            <person name="Kuo A."/>
            <person name="Mondo S."/>
            <person name="Pangilinan J."/>
            <person name="Riley R."/>
            <person name="Labutti K."/>
            <person name="Andreopoulos B."/>
            <person name="Lipzen A."/>
            <person name="Chen C."/>
            <person name="Yanf M."/>
            <person name="Daum C."/>
            <person name="Ng V."/>
            <person name="Clum A."/>
            <person name="Steindorff A."/>
            <person name="Ohm R."/>
            <person name="Martin F."/>
            <person name="Silar P."/>
            <person name="Natvig D."/>
            <person name="Lalanne C."/>
            <person name="Gautier V."/>
            <person name="Ament-Velasquez S.L."/>
            <person name="Kruys A."/>
            <person name="Hutchinson M.I."/>
            <person name="Powell A.J."/>
            <person name="Barry K."/>
            <person name="Miller A.N."/>
            <person name="Grigoriev I.V."/>
            <person name="Debuchy R."/>
            <person name="Gladieux P."/>
            <person name="Thoren M.H."/>
            <person name="Johannesson H."/>
        </authorList>
    </citation>
    <scope>NUCLEOTIDE SEQUENCE</scope>
    <source>
        <strain evidence="2">CBS 958.72</strain>
    </source>
</reference>
<dbReference type="Proteomes" id="UP001287356">
    <property type="component" value="Unassembled WGS sequence"/>
</dbReference>
<feature type="region of interest" description="Disordered" evidence="1">
    <location>
        <begin position="309"/>
        <end position="357"/>
    </location>
</feature>
<feature type="compositionally biased region" description="Low complexity" evidence="1">
    <location>
        <begin position="346"/>
        <end position="356"/>
    </location>
</feature>
<feature type="compositionally biased region" description="Polar residues" evidence="1">
    <location>
        <begin position="64"/>
        <end position="79"/>
    </location>
</feature>
<feature type="compositionally biased region" description="Polar residues" evidence="1">
    <location>
        <begin position="38"/>
        <end position="49"/>
    </location>
</feature>
<proteinExistence type="predicted"/>
<accession>A0AAE0NFM8</accession>